<keyword evidence="5" id="KW-0547">Nucleotide-binding</keyword>
<keyword evidence="6 10" id="KW-0418">Kinase</keyword>
<evidence type="ECO:0000313" key="10">
    <source>
        <dbReference type="EMBL" id="RRA98636.1"/>
    </source>
</evidence>
<dbReference type="Pfam" id="PF07568">
    <property type="entry name" value="HisKA_2"/>
    <property type="match status" value="1"/>
</dbReference>
<proteinExistence type="predicted"/>
<sequence>MDRFYIILLLLLIGFDRQLPAQSEGLSALSDSLAYLPAISKSEKFMELRASLHQAQVNHDIAELGEVCYRLGKFYTGVAYYKTGRYWFLQSLRIREPRGPSADLVKLYVQLSGSSYQTSGIEKRNHYIRLALKTAQNIHTPDSTKALESAYAMMGRLHMEACRQSSKKLVAYSDKQTNTLLSISPSNLNKEEACDSCFYYYRLARQKLRVLKDFNAIKDNLATICLLKGDTLQAIRYYKSLWVDQIRLKQTGATIITQANLAQLYISIKKPKQAQYLLDDALKKYNQYQLNSAPLLIPIYHNYFHLYRLTKNYSKAITYQDLSYGHQLKMVSEDRNGAIERLGVEYDAEKRDAEIKNQQKLIQVRDTRLAAERKVMYGLSGGLLMAIGVGIAFYRLNQKNRRISEHNAALVKEQNHRVKNNLQAVSDLLTLQKFQLTDKVAHEAITESQLRIQSIELLHKRLYDNAERLVAVELNRYIHELVTYILETYGLNYIDSVYQIDSIWLSADQMLPLGLILTETVTNSCKYAFLSHDTPRLTIQAQKTAATVRLIVQDNGPGFNLPQEEETTYGLKLIKIQAQQLHGEYTFRCDNGTRFELIFTLDN</sequence>
<evidence type="ECO:0000256" key="6">
    <source>
        <dbReference type="ARBA" id="ARBA00022777"/>
    </source>
</evidence>
<keyword evidence="11" id="KW-1185">Reference proteome</keyword>
<dbReference type="PANTHER" id="PTHR41523">
    <property type="entry name" value="TWO-COMPONENT SYSTEM SENSOR PROTEIN"/>
    <property type="match status" value="1"/>
</dbReference>
<keyword evidence="4" id="KW-0808">Transferase</keyword>
<dbReference type="GO" id="GO:0004673">
    <property type="term" value="F:protein histidine kinase activity"/>
    <property type="evidence" value="ECO:0007669"/>
    <property type="project" value="UniProtKB-EC"/>
</dbReference>
<dbReference type="Gene3D" id="3.30.565.10">
    <property type="entry name" value="Histidine kinase-like ATPase, C-terminal domain"/>
    <property type="match status" value="1"/>
</dbReference>
<evidence type="ECO:0000256" key="7">
    <source>
        <dbReference type="ARBA" id="ARBA00022840"/>
    </source>
</evidence>
<evidence type="ECO:0000256" key="8">
    <source>
        <dbReference type="SAM" id="Phobius"/>
    </source>
</evidence>
<name>A0A3P1BBX6_9BACT</name>
<dbReference type="InterPro" id="IPR003594">
    <property type="entry name" value="HATPase_dom"/>
</dbReference>
<dbReference type="OrthoDB" id="9767435at2"/>
<dbReference type="GO" id="GO:0005524">
    <property type="term" value="F:ATP binding"/>
    <property type="evidence" value="ECO:0007669"/>
    <property type="project" value="UniProtKB-KW"/>
</dbReference>
<comment type="catalytic activity">
    <reaction evidence="1">
        <text>ATP + protein L-histidine = ADP + protein N-phospho-L-histidine.</text>
        <dbReference type="EC" id="2.7.13.3"/>
    </reaction>
</comment>
<dbReference type="Gene3D" id="1.25.40.10">
    <property type="entry name" value="Tetratricopeptide repeat domain"/>
    <property type="match status" value="1"/>
</dbReference>
<evidence type="ECO:0000259" key="9">
    <source>
        <dbReference type="SMART" id="SM00387"/>
    </source>
</evidence>
<keyword evidence="3" id="KW-0597">Phosphoprotein</keyword>
<comment type="caution">
    <text evidence="10">The sequence shown here is derived from an EMBL/GenBank/DDBJ whole genome shotgun (WGS) entry which is preliminary data.</text>
</comment>
<dbReference type="Pfam" id="PF02518">
    <property type="entry name" value="HATPase_c"/>
    <property type="match status" value="1"/>
</dbReference>
<dbReference type="EMBL" id="RQJO01000015">
    <property type="protein sequence ID" value="RRA98636.1"/>
    <property type="molecule type" value="Genomic_DNA"/>
</dbReference>
<feature type="domain" description="Histidine kinase/HSP90-like ATPase" evidence="9">
    <location>
        <begin position="508"/>
        <end position="603"/>
    </location>
</feature>
<feature type="transmembrane region" description="Helical" evidence="8">
    <location>
        <begin position="375"/>
        <end position="394"/>
    </location>
</feature>
<evidence type="ECO:0000256" key="2">
    <source>
        <dbReference type="ARBA" id="ARBA00012438"/>
    </source>
</evidence>
<gene>
    <name evidence="10" type="ORF">EHT25_26910</name>
</gene>
<keyword evidence="8" id="KW-0472">Membrane</keyword>
<accession>A0A3P1BBX6</accession>
<dbReference type="SUPFAM" id="SSF55874">
    <property type="entry name" value="ATPase domain of HSP90 chaperone/DNA topoisomerase II/histidine kinase"/>
    <property type="match status" value="1"/>
</dbReference>
<dbReference type="InterPro" id="IPR011495">
    <property type="entry name" value="Sig_transdc_His_kin_sub2_dim/P"/>
</dbReference>
<keyword evidence="8" id="KW-0812">Transmembrane</keyword>
<dbReference type="RefSeq" id="WP_124878475.1">
    <property type="nucleotide sequence ID" value="NZ_RQJO01000015.1"/>
</dbReference>
<evidence type="ECO:0000256" key="1">
    <source>
        <dbReference type="ARBA" id="ARBA00000085"/>
    </source>
</evidence>
<protein>
    <recommendedName>
        <fullName evidence="2">histidine kinase</fullName>
        <ecNumber evidence="2">2.7.13.3</ecNumber>
    </recommendedName>
</protein>
<dbReference type="PANTHER" id="PTHR41523:SF8">
    <property type="entry name" value="ETHYLENE RESPONSE SENSOR PROTEIN"/>
    <property type="match status" value="1"/>
</dbReference>
<dbReference type="EC" id="2.7.13.3" evidence="2"/>
<dbReference type="InterPro" id="IPR011990">
    <property type="entry name" value="TPR-like_helical_dom_sf"/>
</dbReference>
<dbReference type="AlphaFoldDB" id="A0A3P1BBX6"/>
<organism evidence="10 11">
    <name type="scientific">Larkinella rosea</name>
    <dbReference type="NCBI Taxonomy" id="2025312"/>
    <lineage>
        <taxon>Bacteria</taxon>
        <taxon>Pseudomonadati</taxon>
        <taxon>Bacteroidota</taxon>
        <taxon>Cytophagia</taxon>
        <taxon>Cytophagales</taxon>
        <taxon>Spirosomataceae</taxon>
        <taxon>Larkinella</taxon>
    </lineage>
</organism>
<dbReference type="SMART" id="SM00387">
    <property type="entry name" value="HATPase_c"/>
    <property type="match status" value="1"/>
</dbReference>
<keyword evidence="7" id="KW-0067">ATP-binding</keyword>
<keyword evidence="8" id="KW-1133">Transmembrane helix</keyword>
<dbReference type="InterPro" id="IPR036890">
    <property type="entry name" value="HATPase_C_sf"/>
</dbReference>
<evidence type="ECO:0000256" key="4">
    <source>
        <dbReference type="ARBA" id="ARBA00022679"/>
    </source>
</evidence>
<evidence type="ECO:0000256" key="5">
    <source>
        <dbReference type="ARBA" id="ARBA00022741"/>
    </source>
</evidence>
<reference evidence="10 11" key="1">
    <citation type="submission" date="2018-11" db="EMBL/GenBank/DDBJ databases">
        <authorList>
            <person name="Zhou Z."/>
            <person name="Wang G."/>
        </authorList>
    </citation>
    <scope>NUCLEOTIDE SEQUENCE [LARGE SCALE GENOMIC DNA]</scope>
    <source>
        <strain evidence="10 11">KCTC52004</strain>
    </source>
</reference>
<evidence type="ECO:0000313" key="11">
    <source>
        <dbReference type="Proteomes" id="UP000271925"/>
    </source>
</evidence>
<dbReference type="Proteomes" id="UP000271925">
    <property type="component" value="Unassembled WGS sequence"/>
</dbReference>
<dbReference type="SUPFAM" id="SSF48452">
    <property type="entry name" value="TPR-like"/>
    <property type="match status" value="1"/>
</dbReference>
<evidence type="ECO:0000256" key="3">
    <source>
        <dbReference type="ARBA" id="ARBA00022553"/>
    </source>
</evidence>